<dbReference type="Pfam" id="PF20636">
    <property type="entry name" value="SMN_G2-BD"/>
    <property type="match status" value="1"/>
</dbReference>
<dbReference type="eggNOG" id="KOG4327">
    <property type="taxonomic scope" value="Eukaryota"/>
</dbReference>
<evidence type="ECO:0000256" key="6">
    <source>
        <dbReference type="ARBA" id="ARBA00023242"/>
    </source>
</evidence>
<dbReference type="CDD" id="cd22852">
    <property type="entry name" value="SMN_C"/>
    <property type="match status" value="1"/>
</dbReference>
<feature type="region of interest" description="Disordered" evidence="8">
    <location>
        <begin position="161"/>
        <end position="190"/>
    </location>
</feature>
<feature type="compositionally biased region" description="Basic and acidic residues" evidence="8">
    <location>
        <begin position="51"/>
        <end position="62"/>
    </location>
</feature>
<feature type="region of interest" description="Disordered" evidence="8">
    <location>
        <begin position="51"/>
        <end position="73"/>
    </location>
</feature>
<keyword evidence="5" id="KW-0508">mRNA splicing</keyword>
<evidence type="ECO:0000256" key="8">
    <source>
        <dbReference type="SAM" id="MobiDB-lite"/>
    </source>
</evidence>
<dbReference type="Pfam" id="PF20635">
    <property type="entry name" value="SMN_YG-box"/>
    <property type="match status" value="1"/>
</dbReference>
<dbReference type="VEuPathDB" id="VectorBase:MDOA014761"/>
<dbReference type="Gene3D" id="2.30.30.140">
    <property type="match status" value="1"/>
</dbReference>
<dbReference type="GO" id="GO:0006397">
    <property type="term" value="P:mRNA processing"/>
    <property type="evidence" value="ECO:0007669"/>
    <property type="project" value="UniProtKB-KW"/>
</dbReference>
<name>A0A1I8NG22_MUSDO</name>
<dbReference type="Pfam" id="PF06003">
    <property type="entry name" value="SMN_Tudor"/>
    <property type="match status" value="1"/>
</dbReference>
<dbReference type="VEuPathDB" id="VectorBase:MDOMA2_008760"/>
<dbReference type="Gene3D" id="3.40.190.10">
    <property type="entry name" value="Periplasmic binding protein-like II"/>
    <property type="match status" value="1"/>
</dbReference>
<dbReference type="InterPro" id="IPR010304">
    <property type="entry name" value="SMN_Tudor"/>
</dbReference>
<dbReference type="InterPro" id="IPR047313">
    <property type="entry name" value="SMN_C"/>
</dbReference>
<dbReference type="RefSeq" id="XP_005184862.1">
    <property type="nucleotide sequence ID" value="XM_005184805.3"/>
</dbReference>
<dbReference type="STRING" id="7370.A0A1I8NG22"/>
<dbReference type="GO" id="GO:0030018">
    <property type="term" value="C:Z disc"/>
    <property type="evidence" value="ECO:0007669"/>
    <property type="project" value="UniProtKB-SubCell"/>
</dbReference>
<dbReference type="KEGG" id="mde:101899694"/>
<proteinExistence type="inferred from homology"/>
<dbReference type="GO" id="GO:0008380">
    <property type="term" value="P:RNA splicing"/>
    <property type="evidence" value="ECO:0007669"/>
    <property type="project" value="UniProtKB-KW"/>
</dbReference>
<evidence type="ECO:0000313" key="10">
    <source>
        <dbReference type="EnsemblMetazoa" id="MDOA014761-PA"/>
    </source>
</evidence>
<dbReference type="InterPro" id="IPR040424">
    <property type="entry name" value="Smn1"/>
</dbReference>
<protein>
    <submittedName>
        <fullName evidence="12">Survival motor neuron protein</fullName>
    </submittedName>
</protein>
<comment type="similarity">
    <text evidence="3">Belongs to the SMN family.</text>
</comment>
<evidence type="ECO:0000259" key="9">
    <source>
        <dbReference type="SMART" id="SM00333"/>
    </source>
</evidence>
<dbReference type="GO" id="GO:0097504">
    <property type="term" value="C:Gemini of Cajal bodies"/>
    <property type="evidence" value="ECO:0007669"/>
    <property type="project" value="UniProtKB-SubCell"/>
</dbReference>
<evidence type="ECO:0000313" key="12">
    <source>
        <dbReference type="RefSeq" id="XP_005184862.1"/>
    </source>
</evidence>
<accession>A0A1I8NG22</accession>
<evidence type="ECO:0000256" key="5">
    <source>
        <dbReference type="ARBA" id="ARBA00023187"/>
    </source>
</evidence>
<dbReference type="SUPFAM" id="SSF63748">
    <property type="entry name" value="Tudor/PWWP/MBT"/>
    <property type="match status" value="1"/>
</dbReference>
<reference evidence="10" key="1">
    <citation type="submission" date="2020-05" db="UniProtKB">
        <authorList>
            <consortium name="EnsemblMetazoa"/>
        </authorList>
    </citation>
    <scope>IDENTIFICATION</scope>
    <source>
        <strain evidence="10">Aabys</strain>
    </source>
</reference>
<dbReference type="OrthoDB" id="197400at2759"/>
<evidence type="ECO:0000256" key="1">
    <source>
        <dbReference type="ARBA" id="ARBA00004216"/>
    </source>
</evidence>
<evidence type="ECO:0000256" key="4">
    <source>
        <dbReference type="ARBA" id="ARBA00022664"/>
    </source>
</evidence>
<dbReference type="GO" id="GO:0003723">
    <property type="term" value="F:RNA binding"/>
    <property type="evidence" value="ECO:0007669"/>
    <property type="project" value="InterPro"/>
</dbReference>
<keyword evidence="6" id="KW-0539">Nucleus</keyword>
<dbReference type="InterPro" id="IPR002999">
    <property type="entry name" value="Tudor"/>
</dbReference>
<keyword evidence="11" id="KW-1185">Reference proteome</keyword>
<dbReference type="Proteomes" id="UP001652621">
    <property type="component" value="Unplaced"/>
</dbReference>
<evidence type="ECO:0000313" key="11">
    <source>
        <dbReference type="Proteomes" id="UP001652621"/>
    </source>
</evidence>
<comment type="subcellular location">
    <subcellularLocation>
        <location evidence="1">Cytoplasm</location>
        <location evidence="1">Myofibril</location>
        <location evidence="1">Sarcomere</location>
        <location evidence="1">Z line</location>
    </subcellularLocation>
    <subcellularLocation>
        <location evidence="2">Nucleus</location>
        <location evidence="2">Cajal body</location>
    </subcellularLocation>
    <subcellularLocation>
        <location evidence="7">Nucleus</location>
        <location evidence="7">Gem</location>
    </subcellularLocation>
</comment>
<evidence type="ECO:0000256" key="3">
    <source>
        <dbReference type="ARBA" id="ARBA00005371"/>
    </source>
</evidence>
<dbReference type="PANTHER" id="PTHR39267:SF1">
    <property type="entry name" value="SURVIVAL MOTOR NEURON PROTEIN"/>
    <property type="match status" value="1"/>
</dbReference>
<dbReference type="GO" id="GO:0015030">
    <property type="term" value="C:Cajal body"/>
    <property type="evidence" value="ECO:0007669"/>
    <property type="project" value="UniProtKB-SubCell"/>
</dbReference>
<dbReference type="PANTHER" id="PTHR39267">
    <property type="entry name" value="SURVIVAL MOTOR NEURON-LIKE PROTEIN 1"/>
    <property type="match status" value="1"/>
</dbReference>
<dbReference type="SMART" id="SM00333">
    <property type="entry name" value="TUDOR"/>
    <property type="match status" value="1"/>
</dbReference>
<dbReference type="AlphaFoldDB" id="A0A1I8NG22"/>
<keyword evidence="4" id="KW-0507">mRNA processing</keyword>
<sequence length="235" mass="25515">MSTAKVPTEAKDAAPVDDVWDDTLLIKAYDDSVKLAREELARRISLSTSKKSDVNDTSEGKKSKSSGSGGAAGGTLENIASHAEYKVGDYVRATYEDGIDYEAKIISIEKEAGTCLLKYIGYDNVQEVALCDVIASWGKKYRRLQFAKAKLEAETAADDAVNTCPSTSGKTSKKIKTKLSKSSMPPPPPIPPMLTASHNAEDSEHLSAMLMSWYMSGYYTGVYQGMQMAKSKTKK</sequence>
<feature type="domain" description="Tudor" evidence="9">
    <location>
        <begin position="83"/>
        <end position="141"/>
    </location>
</feature>
<organism evidence="10">
    <name type="scientific">Musca domestica</name>
    <name type="common">House fly</name>
    <dbReference type="NCBI Taxonomy" id="7370"/>
    <lineage>
        <taxon>Eukaryota</taxon>
        <taxon>Metazoa</taxon>
        <taxon>Ecdysozoa</taxon>
        <taxon>Arthropoda</taxon>
        <taxon>Hexapoda</taxon>
        <taxon>Insecta</taxon>
        <taxon>Pterygota</taxon>
        <taxon>Neoptera</taxon>
        <taxon>Endopterygota</taxon>
        <taxon>Diptera</taxon>
        <taxon>Brachycera</taxon>
        <taxon>Muscomorpha</taxon>
        <taxon>Muscoidea</taxon>
        <taxon>Muscidae</taxon>
        <taxon>Musca</taxon>
    </lineage>
</organism>
<dbReference type="InterPro" id="IPR049481">
    <property type="entry name" value="SMN_G2-BD"/>
</dbReference>
<evidence type="ECO:0000256" key="2">
    <source>
        <dbReference type="ARBA" id="ARBA00004408"/>
    </source>
</evidence>
<gene>
    <name evidence="10" type="primary">101899694</name>
    <name evidence="12" type="synonym">LOC101899694</name>
</gene>
<evidence type="ECO:0000256" key="7">
    <source>
        <dbReference type="ARBA" id="ARBA00034695"/>
    </source>
</evidence>
<reference evidence="12" key="2">
    <citation type="submission" date="2025-04" db="UniProtKB">
        <authorList>
            <consortium name="RefSeq"/>
        </authorList>
    </citation>
    <scope>IDENTIFICATION</scope>
    <source>
        <strain evidence="12">Aabys</strain>
    </source>
</reference>
<dbReference type="EnsemblMetazoa" id="MDOA014761-RA">
    <property type="protein sequence ID" value="MDOA014761-PA"/>
    <property type="gene ID" value="MDOA014761"/>
</dbReference>